<accession>A0A9P0LBL2</accession>
<organism evidence="1 2">
    <name type="scientific">Acanthoscelides obtectus</name>
    <name type="common">Bean weevil</name>
    <name type="synonym">Bruchus obtectus</name>
    <dbReference type="NCBI Taxonomy" id="200917"/>
    <lineage>
        <taxon>Eukaryota</taxon>
        <taxon>Metazoa</taxon>
        <taxon>Ecdysozoa</taxon>
        <taxon>Arthropoda</taxon>
        <taxon>Hexapoda</taxon>
        <taxon>Insecta</taxon>
        <taxon>Pterygota</taxon>
        <taxon>Neoptera</taxon>
        <taxon>Endopterygota</taxon>
        <taxon>Coleoptera</taxon>
        <taxon>Polyphaga</taxon>
        <taxon>Cucujiformia</taxon>
        <taxon>Chrysomeloidea</taxon>
        <taxon>Chrysomelidae</taxon>
        <taxon>Bruchinae</taxon>
        <taxon>Bruchini</taxon>
        <taxon>Acanthoscelides</taxon>
    </lineage>
</organism>
<dbReference type="EMBL" id="CAKOFQ010007137">
    <property type="protein sequence ID" value="CAH1992228.1"/>
    <property type="molecule type" value="Genomic_DNA"/>
</dbReference>
<dbReference type="AlphaFoldDB" id="A0A9P0LBL2"/>
<dbReference type="InterPro" id="IPR010770">
    <property type="entry name" value="Ecd"/>
</dbReference>
<gene>
    <name evidence="1" type="ORF">ACAOBT_LOCUS20734</name>
</gene>
<evidence type="ECO:0000313" key="1">
    <source>
        <dbReference type="EMBL" id="CAH1992228.1"/>
    </source>
</evidence>
<comment type="caution">
    <text evidence="1">The sequence shown here is derived from an EMBL/GenBank/DDBJ whole genome shotgun (WGS) entry which is preliminary data.</text>
</comment>
<name>A0A9P0LBL2_ACAOB</name>
<dbReference type="Pfam" id="PF07093">
    <property type="entry name" value="SGT1"/>
    <property type="match status" value="1"/>
</dbReference>
<keyword evidence="2" id="KW-1185">Reference proteome</keyword>
<dbReference type="Proteomes" id="UP001152888">
    <property type="component" value="Unassembled WGS sequence"/>
</dbReference>
<reference evidence="1" key="1">
    <citation type="submission" date="2022-03" db="EMBL/GenBank/DDBJ databases">
        <authorList>
            <person name="Sayadi A."/>
        </authorList>
    </citation>
    <scope>NUCLEOTIDE SEQUENCE</scope>
</reference>
<sequence>MAGSKNVLEFTREDDFVEYYLFPIIDTIEKKEQEVILRSILLEANKVIEKYTKDYLWHKDEFKLAPRTSIYNSLIHIDGKEG</sequence>
<proteinExistence type="predicted"/>
<protein>
    <submittedName>
        <fullName evidence="1">Uncharacterized protein</fullName>
    </submittedName>
</protein>
<evidence type="ECO:0000313" key="2">
    <source>
        <dbReference type="Proteomes" id="UP001152888"/>
    </source>
</evidence>